<dbReference type="EMBL" id="JAJVCN010000004">
    <property type="protein sequence ID" value="MCE7009530.1"/>
    <property type="molecule type" value="Genomic_DNA"/>
</dbReference>
<feature type="signal peptide" evidence="1">
    <location>
        <begin position="1"/>
        <end position="29"/>
    </location>
</feature>
<dbReference type="Pfam" id="PF14517">
    <property type="entry name" value="Tachylectin"/>
    <property type="match status" value="1"/>
</dbReference>
<evidence type="ECO:0000259" key="3">
    <source>
        <dbReference type="Pfam" id="PF14517"/>
    </source>
</evidence>
<accession>A0ABS8ZP85</accession>
<evidence type="ECO:0000256" key="1">
    <source>
        <dbReference type="SAM" id="SignalP"/>
    </source>
</evidence>
<dbReference type="InterPro" id="IPR007921">
    <property type="entry name" value="CHAP_dom"/>
</dbReference>
<dbReference type="InterPro" id="IPR023294">
    <property type="entry name" value="Tachylectin2"/>
</dbReference>
<evidence type="ECO:0000313" key="5">
    <source>
        <dbReference type="Proteomes" id="UP001521150"/>
    </source>
</evidence>
<name>A0ABS8ZP85_9PSEU</name>
<dbReference type="Gene3D" id="2.115.10.10">
    <property type="entry name" value="Tachylectin 2"/>
    <property type="match status" value="1"/>
</dbReference>
<feature type="chain" id="PRO_5045286516" evidence="1">
    <location>
        <begin position="30"/>
        <end position="439"/>
    </location>
</feature>
<feature type="domain" description="Peptidase C51" evidence="2">
    <location>
        <begin position="317"/>
        <end position="406"/>
    </location>
</feature>
<keyword evidence="1" id="KW-0732">Signal</keyword>
<dbReference type="InterPro" id="IPR011047">
    <property type="entry name" value="Quinoprotein_ADH-like_sf"/>
</dbReference>
<keyword evidence="5" id="KW-1185">Reference proteome</keyword>
<dbReference type="SUPFAM" id="SSF50998">
    <property type="entry name" value="Quinoprotein alcohol dehydrogenase-like"/>
    <property type="match status" value="1"/>
</dbReference>
<reference evidence="4 5" key="1">
    <citation type="submission" date="2021-12" db="EMBL/GenBank/DDBJ databases">
        <title>Genome sequence of Kibdelosporangium philippinense ATCC 49844.</title>
        <authorList>
            <person name="Fedorov E.A."/>
            <person name="Omeragic M."/>
            <person name="Shalygina K.F."/>
            <person name="Maclea K.S."/>
        </authorList>
    </citation>
    <scope>NUCLEOTIDE SEQUENCE [LARGE SCALE GENOMIC DNA]</scope>
    <source>
        <strain evidence="4 5">ATCC 49844</strain>
    </source>
</reference>
<gene>
    <name evidence="4" type="ORF">LWC34_42990</name>
</gene>
<evidence type="ECO:0000313" key="4">
    <source>
        <dbReference type="EMBL" id="MCE7009530.1"/>
    </source>
</evidence>
<dbReference type="Proteomes" id="UP001521150">
    <property type="component" value="Unassembled WGS sequence"/>
</dbReference>
<evidence type="ECO:0000259" key="2">
    <source>
        <dbReference type="Pfam" id="PF05257"/>
    </source>
</evidence>
<feature type="domain" description="Tachylectin 2" evidence="3">
    <location>
        <begin position="49"/>
        <end position="250"/>
    </location>
</feature>
<dbReference type="Pfam" id="PF05257">
    <property type="entry name" value="CHAP"/>
    <property type="match status" value="1"/>
</dbReference>
<protein>
    <submittedName>
        <fullName evidence="4">CHAP domain-containing protein</fullName>
    </submittedName>
</protein>
<proteinExistence type="predicted"/>
<comment type="caution">
    <text evidence="4">The sequence shown here is derived from an EMBL/GenBank/DDBJ whole genome shotgun (WGS) entry which is preliminary data.</text>
</comment>
<dbReference type="RefSeq" id="WP_233731062.1">
    <property type="nucleotide sequence ID" value="NZ_JAJVCN010000004.1"/>
</dbReference>
<organism evidence="4 5">
    <name type="scientific">Kibdelosporangium philippinense</name>
    <dbReference type="NCBI Taxonomy" id="211113"/>
    <lineage>
        <taxon>Bacteria</taxon>
        <taxon>Bacillati</taxon>
        <taxon>Actinomycetota</taxon>
        <taxon>Actinomycetes</taxon>
        <taxon>Pseudonocardiales</taxon>
        <taxon>Pseudonocardiaceae</taxon>
        <taxon>Kibdelosporangium</taxon>
    </lineage>
</organism>
<sequence length="439" mass="46557">MRAHLLSHARRLSAIVLTFVFAVAGIAVATSVPAYADATCAGSVSVYGVLPDGRLTYTAIDPKNGNVQRTVVSSKTLGFTPKAMATLNFNTILVNSAGGVLYRVDVITNNTSLTFNDPVSIEGGWTHNLLTYDGHGHLYGTTSSGTLLQYVVSQPKPSSPHIGQRREIGTGFTLKTLAAAADDWLVATASDGQLISYAINASGGYKRYQLDDKGWQSFENFVSPGGGLYYGKNPDGAMYWYEDGNPTDGSGTDITYHLDDPVSSRGWTQNLLSADPAGCKASTPVNTVRKRIGDIATGEIGQAESGCDKYHPGCDRGDNDWCAMFATWTWHAAGVSNVPRSEWTARGLGAWGMRNNLFKARSGSAKGSPKIGDWVIYGTPVDEPGGHVDVIVAVHPDGTLSVVGGNVNDKVTRKHIDPDTARSGRLNAPISGYVAPPGA</sequence>